<reference evidence="8" key="1">
    <citation type="submission" date="2018-06" db="EMBL/GenBank/DDBJ databases">
        <authorList>
            <person name="Lum Nde A."/>
            <person name="Hugo C."/>
        </authorList>
    </citation>
    <scope>NUCLEOTIDE SEQUENCE [LARGE SCALE GENOMIC DNA]</scope>
    <source>
        <strain evidence="8">1_F178</strain>
    </source>
</reference>
<keyword evidence="4 5" id="KW-0472">Membrane</keyword>
<feature type="transmembrane region" description="Helical" evidence="5">
    <location>
        <begin position="12"/>
        <end position="28"/>
    </location>
</feature>
<keyword evidence="2 5" id="KW-0812">Transmembrane</keyword>
<comment type="caution">
    <text evidence="7">The sequence shown here is derived from an EMBL/GenBank/DDBJ whole genome shotgun (WGS) entry which is preliminary data.</text>
</comment>
<feature type="domain" description="Methylamine utilisation protein MauE" evidence="6">
    <location>
        <begin position="9"/>
        <end position="135"/>
    </location>
</feature>
<feature type="transmembrane region" description="Helical" evidence="5">
    <location>
        <begin position="48"/>
        <end position="71"/>
    </location>
</feature>
<dbReference type="GO" id="GO:0030416">
    <property type="term" value="P:methylamine metabolic process"/>
    <property type="evidence" value="ECO:0007669"/>
    <property type="project" value="InterPro"/>
</dbReference>
<proteinExistence type="predicted"/>
<comment type="subcellular location">
    <subcellularLocation>
        <location evidence="1">Membrane</location>
        <topology evidence="1">Multi-pass membrane protein</topology>
    </subcellularLocation>
</comment>
<dbReference type="Pfam" id="PF07291">
    <property type="entry name" value="MauE"/>
    <property type="match status" value="1"/>
</dbReference>
<dbReference type="AlphaFoldDB" id="A0A3D9C9F2"/>
<feature type="transmembrane region" description="Helical" evidence="5">
    <location>
        <begin position="120"/>
        <end position="137"/>
    </location>
</feature>
<evidence type="ECO:0000256" key="4">
    <source>
        <dbReference type="ARBA" id="ARBA00023136"/>
    </source>
</evidence>
<evidence type="ECO:0000256" key="3">
    <source>
        <dbReference type="ARBA" id="ARBA00022989"/>
    </source>
</evidence>
<dbReference type="InterPro" id="IPR009908">
    <property type="entry name" value="Methylamine_util_MauE"/>
</dbReference>
<gene>
    <name evidence="7" type="ORF">DRF65_11395</name>
</gene>
<protein>
    <submittedName>
        <fullName evidence="7">Tellurium resistance protein TerC</fullName>
    </submittedName>
</protein>
<sequence length="510" mass="57977">MIVVEYIRKHFVQIVSYLLAFLFIYAAFSKAIDFEAFQVQLAQSPFLGAFTGFVSYGVLIVEVLVAMLLLIPKRNRQGLFGSIGLMTAFTFYIHLILLFSDFIPCSCGGILEKMGWGEHLLFNIVFLLLAIIALYVSAKEHHVDTKKEFKYVSWVMLGNMLLVIAIFGTSEHIMRTQNSFVRRFLQYPIIEDGSLKLDNADYYFAGADSDHIYLGSRNLPQLLTTVDTGLAKTYKMKILPDNLDHSFKKIEVQVKSPFYYFYDGTVPVIYRGKLGDPKAQTVSFGDAYFTQLAVLDSGKFAIRTQSSQTKDLVLASFELLGKPKVNFYPTVLQKQVDGFFDVDGKLIGGGDVGNLVYTYSYRNQFIVLNKNLEVLNRLNTIDTTTIAKISTASLSDGQHKLSSPPLRVNSKSAANKNFVFIISDLMGRYESRKAWKNAKVVDIYRMDRQEYVGSFYLYNDNGKSVSDMLVTEKYLYVIIGNKLQRFYFRKPLYDKNITGEAENLIVKSRQ</sequence>
<keyword evidence="8" id="KW-1185">Reference proteome</keyword>
<dbReference type="Proteomes" id="UP000256686">
    <property type="component" value="Unassembled WGS sequence"/>
</dbReference>
<name>A0A3D9C9F2_9FLAO</name>
<evidence type="ECO:0000256" key="5">
    <source>
        <dbReference type="SAM" id="Phobius"/>
    </source>
</evidence>
<evidence type="ECO:0000256" key="1">
    <source>
        <dbReference type="ARBA" id="ARBA00004141"/>
    </source>
</evidence>
<dbReference type="EMBL" id="QNVT01000009">
    <property type="protein sequence ID" value="REC62389.1"/>
    <property type="molecule type" value="Genomic_DNA"/>
</dbReference>
<feature type="transmembrane region" description="Helical" evidence="5">
    <location>
        <begin position="78"/>
        <end position="100"/>
    </location>
</feature>
<keyword evidence="3 5" id="KW-1133">Transmembrane helix</keyword>
<organism evidence="7 8">
    <name type="scientific">Chryseobacterium pennae</name>
    <dbReference type="NCBI Taxonomy" id="2258962"/>
    <lineage>
        <taxon>Bacteria</taxon>
        <taxon>Pseudomonadati</taxon>
        <taxon>Bacteroidota</taxon>
        <taxon>Flavobacteriia</taxon>
        <taxon>Flavobacteriales</taxon>
        <taxon>Weeksellaceae</taxon>
        <taxon>Chryseobacterium group</taxon>
        <taxon>Chryseobacterium</taxon>
    </lineage>
</organism>
<evidence type="ECO:0000259" key="6">
    <source>
        <dbReference type="Pfam" id="PF07291"/>
    </source>
</evidence>
<feature type="transmembrane region" description="Helical" evidence="5">
    <location>
        <begin position="149"/>
        <end position="168"/>
    </location>
</feature>
<evidence type="ECO:0000313" key="7">
    <source>
        <dbReference type="EMBL" id="REC62389.1"/>
    </source>
</evidence>
<evidence type="ECO:0000256" key="2">
    <source>
        <dbReference type="ARBA" id="ARBA00022692"/>
    </source>
</evidence>
<dbReference type="GO" id="GO:0016020">
    <property type="term" value="C:membrane"/>
    <property type="evidence" value="ECO:0007669"/>
    <property type="project" value="UniProtKB-SubCell"/>
</dbReference>
<accession>A0A3D9C9F2</accession>
<evidence type="ECO:0000313" key="8">
    <source>
        <dbReference type="Proteomes" id="UP000256686"/>
    </source>
</evidence>
<dbReference type="RefSeq" id="WP_115970960.1">
    <property type="nucleotide sequence ID" value="NZ_QNVT01000009.1"/>
</dbReference>